<gene>
    <name evidence="3" type="ORF">SNAT2548_LOCUS3278</name>
</gene>
<feature type="region of interest" description="Disordered" evidence="2">
    <location>
        <begin position="508"/>
        <end position="536"/>
    </location>
</feature>
<proteinExistence type="predicted"/>
<reference evidence="3" key="1">
    <citation type="submission" date="2021-02" db="EMBL/GenBank/DDBJ databases">
        <authorList>
            <person name="Dougan E. K."/>
            <person name="Rhodes N."/>
            <person name="Thang M."/>
            <person name="Chan C."/>
        </authorList>
    </citation>
    <scope>NUCLEOTIDE SEQUENCE</scope>
</reference>
<organism evidence="3 4">
    <name type="scientific">Symbiodinium natans</name>
    <dbReference type="NCBI Taxonomy" id="878477"/>
    <lineage>
        <taxon>Eukaryota</taxon>
        <taxon>Sar</taxon>
        <taxon>Alveolata</taxon>
        <taxon>Dinophyceae</taxon>
        <taxon>Suessiales</taxon>
        <taxon>Symbiodiniaceae</taxon>
        <taxon>Symbiodinium</taxon>
    </lineage>
</organism>
<name>A0A812I776_9DINO</name>
<evidence type="ECO:0008006" key="5">
    <source>
        <dbReference type="Google" id="ProtNLM"/>
    </source>
</evidence>
<keyword evidence="4" id="KW-1185">Reference proteome</keyword>
<keyword evidence="1" id="KW-0677">Repeat</keyword>
<feature type="compositionally biased region" description="Basic and acidic residues" evidence="2">
    <location>
        <begin position="515"/>
        <end position="529"/>
    </location>
</feature>
<evidence type="ECO:0000256" key="2">
    <source>
        <dbReference type="SAM" id="MobiDB-lite"/>
    </source>
</evidence>
<protein>
    <recommendedName>
        <fullName evidence="5">Pentatricopeptide repeat-containing protein, chloroplastic</fullName>
    </recommendedName>
</protein>
<dbReference type="OrthoDB" id="425476at2759"/>
<evidence type="ECO:0000313" key="3">
    <source>
        <dbReference type="EMBL" id="CAE7026893.1"/>
    </source>
</evidence>
<dbReference type="Proteomes" id="UP000604046">
    <property type="component" value="Unassembled WGS sequence"/>
</dbReference>
<accession>A0A812I776</accession>
<comment type="caution">
    <text evidence="3">The sequence shown here is derived from an EMBL/GenBank/DDBJ whole genome shotgun (WGS) entry which is preliminary data.</text>
</comment>
<evidence type="ECO:0000256" key="1">
    <source>
        <dbReference type="ARBA" id="ARBA00022737"/>
    </source>
</evidence>
<dbReference type="PANTHER" id="PTHR47447:SF17">
    <property type="entry name" value="OS12G0638900 PROTEIN"/>
    <property type="match status" value="1"/>
</dbReference>
<dbReference type="InterPro" id="IPR011990">
    <property type="entry name" value="TPR-like_helical_dom_sf"/>
</dbReference>
<dbReference type="EMBL" id="CAJNDS010000202">
    <property type="protein sequence ID" value="CAE7026893.1"/>
    <property type="molecule type" value="Genomic_DNA"/>
</dbReference>
<sequence length="536" mass="57298">MSRVLRQATQVITRHGRQGEWRQALARFLQLEKVGGYFSCRVCRNALVAALSRGKQWQRAALLVTEFQQKSMHPSLAAVTAAAAACGQTARWPLAVHLLESVALDLKAVCIAIDACGRGAAWQVALGYFARTLRRDIAIVNAIGTACARGGEWARALRILRRGVDPDVVTFGSAIAACNLGSKWRLALSLLHEMPFRGLVASAACIGAAMAACEKGSNWQQALSLLSAGAGSALVGTAIVSLAGASEWEKSLGLLSASIRDLPATCATILACERCSAWRAALQLTEEAGAKLVFALDSTAPVAAMRCILASQQSKHLALSRHASHASATARRAAKVSTAALAEQESTLTFLQDLGFFTHETSVCREFHRRVEAAAQLQLAKLVTGSTSEVLAAPSNLSTLAELGPAVSRDVLCSKLPLEMPHSWQELARGAVSASFAAEPFSSPTRPAASLLRAWLWAKVSYSGVGLNIQRVRPGPSKQVAVWILLAFYEPICFGPCFPGGTICHGNAGKKKDRKRGEQREKNAREHCVHIHTHPH</sequence>
<dbReference type="PANTHER" id="PTHR47447">
    <property type="entry name" value="OS03G0856100 PROTEIN"/>
    <property type="match status" value="1"/>
</dbReference>
<evidence type="ECO:0000313" key="4">
    <source>
        <dbReference type="Proteomes" id="UP000604046"/>
    </source>
</evidence>
<dbReference type="Gene3D" id="1.25.40.10">
    <property type="entry name" value="Tetratricopeptide repeat domain"/>
    <property type="match status" value="2"/>
</dbReference>
<dbReference type="AlphaFoldDB" id="A0A812I776"/>